<accession>A0AAD4MAM4</accession>
<dbReference type="PRINTS" id="PR00081">
    <property type="entry name" value="GDHRDH"/>
</dbReference>
<dbReference type="PANTHER" id="PTHR43975">
    <property type="entry name" value="ZGC:101858"/>
    <property type="match status" value="1"/>
</dbReference>
<keyword evidence="3" id="KW-1185">Reference proteome</keyword>
<name>A0AAD4MAM4_9AGAM</name>
<dbReference type="Proteomes" id="UP001203297">
    <property type="component" value="Unassembled WGS sequence"/>
</dbReference>
<dbReference type="EMBL" id="WTXG01000002">
    <property type="protein sequence ID" value="KAI0306851.1"/>
    <property type="molecule type" value="Genomic_DNA"/>
</dbReference>
<evidence type="ECO:0000259" key="1">
    <source>
        <dbReference type="SMART" id="SM00822"/>
    </source>
</evidence>
<protein>
    <submittedName>
        <fullName evidence="2">NAD-P-binding protein</fullName>
    </submittedName>
</protein>
<gene>
    <name evidence="2" type="ORF">B0F90DRAFT_481068</name>
</gene>
<evidence type="ECO:0000313" key="3">
    <source>
        <dbReference type="Proteomes" id="UP001203297"/>
    </source>
</evidence>
<dbReference type="PANTHER" id="PTHR43975:SF2">
    <property type="entry name" value="EG:BACR7A4.14 PROTEIN-RELATED"/>
    <property type="match status" value="1"/>
</dbReference>
<dbReference type="SMART" id="SM00822">
    <property type="entry name" value="PKS_KR"/>
    <property type="match status" value="1"/>
</dbReference>
<organism evidence="2 3">
    <name type="scientific">Multifurca ochricompacta</name>
    <dbReference type="NCBI Taxonomy" id="376703"/>
    <lineage>
        <taxon>Eukaryota</taxon>
        <taxon>Fungi</taxon>
        <taxon>Dikarya</taxon>
        <taxon>Basidiomycota</taxon>
        <taxon>Agaricomycotina</taxon>
        <taxon>Agaricomycetes</taxon>
        <taxon>Russulales</taxon>
        <taxon>Russulaceae</taxon>
        <taxon>Multifurca</taxon>
    </lineage>
</organism>
<dbReference type="AlphaFoldDB" id="A0AAD4MAM4"/>
<dbReference type="CDD" id="cd05233">
    <property type="entry name" value="SDR_c"/>
    <property type="match status" value="1"/>
</dbReference>
<dbReference type="SUPFAM" id="SSF51735">
    <property type="entry name" value="NAD(P)-binding Rossmann-fold domains"/>
    <property type="match status" value="1"/>
</dbReference>
<evidence type="ECO:0000313" key="2">
    <source>
        <dbReference type="EMBL" id="KAI0306851.1"/>
    </source>
</evidence>
<proteinExistence type="predicted"/>
<reference evidence="2" key="1">
    <citation type="journal article" date="2022" name="New Phytol.">
        <title>Evolutionary transition to the ectomycorrhizal habit in the genomes of a hyperdiverse lineage of mushroom-forming fungi.</title>
        <authorList>
            <person name="Looney B."/>
            <person name="Miyauchi S."/>
            <person name="Morin E."/>
            <person name="Drula E."/>
            <person name="Courty P.E."/>
            <person name="Kohler A."/>
            <person name="Kuo A."/>
            <person name="LaButti K."/>
            <person name="Pangilinan J."/>
            <person name="Lipzen A."/>
            <person name="Riley R."/>
            <person name="Andreopoulos W."/>
            <person name="He G."/>
            <person name="Johnson J."/>
            <person name="Nolan M."/>
            <person name="Tritt A."/>
            <person name="Barry K.W."/>
            <person name="Grigoriev I.V."/>
            <person name="Nagy L.G."/>
            <person name="Hibbett D."/>
            <person name="Henrissat B."/>
            <person name="Matheny P.B."/>
            <person name="Labbe J."/>
            <person name="Martin F.M."/>
        </authorList>
    </citation>
    <scope>NUCLEOTIDE SEQUENCE</scope>
    <source>
        <strain evidence="2">BPL690</strain>
    </source>
</reference>
<sequence>MDSFTTVVGYDEDLPVSLHHDIYPTIDPKDAFANRTYSDKVVLVTGASRGIGQEIAITYSKAGANVVIAGRFQETLDKTAAAIRAAAPEAQVLSVPVDVRDPKAVEAAVQATLKRFGKLDVLIANAGALSNFSYKLGEKDPDQWWNTFEVNVRGVYNAVRASIPALEETNGYIGVVSSGVAQLRIPGSSDYAISKHTVGRLVEFIALEHPKLKVFALHPGAILTQMVTETGSEFPDDLALDTVQLPAATMLSITSGRFNWLNGRYLSSNWDLGEVERDWKERIQAGNELVSKLSIPK</sequence>
<dbReference type="Pfam" id="PF00106">
    <property type="entry name" value="adh_short"/>
    <property type="match status" value="1"/>
</dbReference>
<dbReference type="InterPro" id="IPR002347">
    <property type="entry name" value="SDR_fam"/>
</dbReference>
<dbReference type="InterPro" id="IPR036291">
    <property type="entry name" value="NAD(P)-bd_dom_sf"/>
</dbReference>
<dbReference type="InterPro" id="IPR057326">
    <property type="entry name" value="KR_dom"/>
</dbReference>
<feature type="domain" description="Ketoreductase" evidence="1">
    <location>
        <begin position="40"/>
        <end position="225"/>
    </location>
</feature>
<dbReference type="Gene3D" id="3.40.50.720">
    <property type="entry name" value="NAD(P)-binding Rossmann-like Domain"/>
    <property type="match status" value="1"/>
</dbReference>
<comment type="caution">
    <text evidence="2">The sequence shown here is derived from an EMBL/GenBank/DDBJ whole genome shotgun (WGS) entry which is preliminary data.</text>
</comment>